<evidence type="ECO:0000259" key="4">
    <source>
        <dbReference type="PROSITE" id="PS50835"/>
    </source>
</evidence>
<dbReference type="Gene3D" id="2.60.40.10">
    <property type="entry name" value="Immunoglobulins"/>
    <property type="match status" value="1"/>
</dbReference>
<dbReference type="InterPro" id="IPR013783">
    <property type="entry name" value="Ig-like_fold"/>
</dbReference>
<proteinExistence type="predicted"/>
<dbReference type="InterPro" id="IPR013106">
    <property type="entry name" value="Ig_V-set"/>
</dbReference>
<keyword evidence="1" id="KW-0393">Immunoglobulin domain</keyword>
<dbReference type="SUPFAM" id="SSF48726">
    <property type="entry name" value="Immunoglobulin"/>
    <property type="match status" value="1"/>
</dbReference>
<feature type="domain" description="Ig-like" evidence="4">
    <location>
        <begin position="5"/>
        <end position="124"/>
    </location>
</feature>
<organism evidence="5 6">
    <name type="scientific">Prolemur simus</name>
    <name type="common">Greater bamboo lemur</name>
    <name type="synonym">Hapalemur simus</name>
    <dbReference type="NCBI Taxonomy" id="1328070"/>
    <lineage>
        <taxon>Eukaryota</taxon>
        <taxon>Metazoa</taxon>
        <taxon>Chordata</taxon>
        <taxon>Craniata</taxon>
        <taxon>Vertebrata</taxon>
        <taxon>Euteleostomi</taxon>
        <taxon>Mammalia</taxon>
        <taxon>Eutheria</taxon>
        <taxon>Euarchontoglires</taxon>
        <taxon>Primates</taxon>
        <taxon>Strepsirrhini</taxon>
        <taxon>Lemuriformes</taxon>
        <taxon>Lemuridae</taxon>
        <taxon>Prolemur</taxon>
    </lineage>
</organism>
<reference evidence="5" key="2">
    <citation type="submission" date="2025-09" db="UniProtKB">
        <authorList>
            <consortium name="Ensembl"/>
        </authorList>
    </citation>
    <scope>IDENTIFICATION</scope>
</reference>
<reference evidence="5" key="1">
    <citation type="submission" date="2025-08" db="UniProtKB">
        <authorList>
            <consortium name="Ensembl"/>
        </authorList>
    </citation>
    <scope>IDENTIFICATION</scope>
</reference>
<dbReference type="InterPro" id="IPR003599">
    <property type="entry name" value="Ig_sub"/>
</dbReference>
<dbReference type="InterPro" id="IPR050150">
    <property type="entry name" value="IgV_Light_Chain"/>
</dbReference>
<feature type="region of interest" description="Disordered" evidence="2">
    <location>
        <begin position="71"/>
        <end position="91"/>
    </location>
</feature>
<dbReference type="Ensembl" id="ENSPSMT00000005027.1">
    <property type="protein sequence ID" value="ENSPSMP00000004151.1"/>
    <property type="gene ID" value="ENSPSMG00000003335.1"/>
</dbReference>
<keyword evidence="3" id="KW-0732">Signal</keyword>
<dbReference type="AlphaFoldDB" id="A0A8C8YMH7"/>
<dbReference type="Proteomes" id="UP000694414">
    <property type="component" value="Unplaced"/>
</dbReference>
<dbReference type="SMART" id="SM00409">
    <property type="entry name" value="IG"/>
    <property type="match status" value="1"/>
</dbReference>
<dbReference type="Pfam" id="PF07686">
    <property type="entry name" value="V-set"/>
    <property type="match status" value="1"/>
</dbReference>
<accession>A0A8C8YMH7</accession>
<sequence length="144" mass="15510">MTWTPLLLTVLTHYTVSVAQAGLTQPPSVSQSLGQTVTLTCTGDGNNVGYEGAAWLQQDPGEVPKFLMPRTNNRPSGISERFTGSRSGNTASLTISGLQPEDEADYYCSAWDRSLSACTVLRVSGEVRQKLMRSPGFTQHLGTT</sequence>
<keyword evidence="6" id="KW-1185">Reference proteome</keyword>
<dbReference type="PANTHER" id="PTHR23267">
    <property type="entry name" value="IMMUNOGLOBULIN LIGHT CHAIN"/>
    <property type="match status" value="1"/>
</dbReference>
<evidence type="ECO:0000313" key="6">
    <source>
        <dbReference type="Proteomes" id="UP000694414"/>
    </source>
</evidence>
<evidence type="ECO:0000313" key="5">
    <source>
        <dbReference type="Ensembl" id="ENSPSMP00000004151.1"/>
    </source>
</evidence>
<protein>
    <recommendedName>
        <fullName evidence="4">Ig-like domain-containing protein</fullName>
    </recommendedName>
</protein>
<evidence type="ECO:0000256" key="1">
    <source>
        <dbReference type="ARBA" id="ARBA00023319"/>
    </source>
</evidence>
<dbReference type="PROSITE" id="PS50835">
    <property type="entry name" value="IG_LIKE"/>
    <property type="match status" value="1"/>
</dbReference>
<evidence type="ECO:0000256" key="3">
    <source>
        <dbReference type="SAM" id="SignalP"/>
    </source>
</evidence>
<dbReference type="InterPro" id="IPR036179">
    <property type="entry name" value="Ig-like_dom_sf"/>
</dbReference>
<dbReference type="GO" id="GO:0005576">
    <property type="term" value="C:extracellular region"/>
    <property type="evidence" value="ECO:0007669"/>
    <property type="project" value="UniProtKB-ARBA"/>
</dbReference>
<dbReference type="GeneTree" id="ENSGT00940000154179"/>
<name>A0A8C8YMH7_PROSS</name>
<dbReference type="SMART" id="SM00406">
    <property type="entry name" value="IGv"/>
    <property type="match status" value="1"/>
</dbReference>
<evidence type="ECO:0000256" key="2">
    <source>
        <dbReference type="SAM" id="MobiDB-lite"/>
    </source>
</evidence>
<feature type="signal peptide" evidence="3">
    <location>
        <begin position="1"/>
        <end position="21"/>
    </location>
</feature>
<dbReference type="InterPro" id="IPR007110">
    <property type="entry name" value="Ig-like_dom"/>
</dbReference>
<feature type="chain" id="PRO_5034296356" description="Ig-like domain-containing protein" evidence="3">
    <location>
        <begin position="22"/>
        <end position="144"/>
    </location>
</feature>